<sequence>MAGPRCFLQDVEWNCTLERLANASLNANCTKDAPEAPLGTTGFFDYITEGELRKMVAGKPRPFGMELWLSEIERTSMYVDPTLSFVLYENLNRNYSNLIRYNTYGIGCAGRFCTDALDQFNIFCLTNKPPLREYETIYYTGGGLCPKYECQPGHLLSCDPQTGLCIKKQR</sequence>
<organism evidence="1 2">
    <name type="scientific">Ancylostoma caninum</name>
    <name type="common">Dog hookworm</name>
    <dbReference type="NCBI Taxonomy" id="29170"/>
    <lineage>
        <taxon>Eukaryota</taxon>
        <taxon>Metazoa</taxon>
        <taxon>Ecdysozoa</taxon>
        <taxon>Nematoda</taxon>
        <taxon>Chromadorea</taxon>
        <taxon>Rhabditida</taxon>
        <taxon>Rhabditina</taxon>
        <taxon>Rhabditomorpha</taxon>
        <taxon>Strongyloidea</taxon>
        <taxon>Ancylostomatidae</taxon>
        <taxon>Ancylostomatinae</taxon>
        <taxon>Ancylostoma</taxon>
    </lineage>
</organism>
<evidence type="ECO:0000313" key="1">
    <source>
        <dbReference type="EMBL" id="RCN45890.1"/>
    </source>
</evidence>
<evidence type="ECO:0000313" key="2">
    <source>
        <dbReference type="Proteomes" id="UP000252519"/>
    </source>
</evidence>
<proteinExistence type="predicted"/>
<dbReference type="OrthoDB" id="5899624at2759"/>
<dbReference type="Gene3D" id="3.40.33.10">
    <property type="entry name" value="CAP"/>
    <property type="match status" value="1"/>
</dbReference>
<evidence type="ECO:0008006" key="3">
    <source>
        <dbReference type="Google" id="ProtNLM"/>
    </source>
</evidence>
<accession>A0A368GS72</accession>
<dbReference type="EMBL" id="JOJR01000090">
    <property type="protein sequence ID" value="RCN45890.1"/>
    <property type="molecule type" value="Genomic_DNA"/>
</dbReference>
<dbReference type="SUPFAM" id="SSF55797">
    <property type="entry name" value="PR-1-like"/>
    <property type="match status" value="1"/>
</dbReference>
<dbReference type="Proteomes" id="UP000252519">
    <property type="component" value="Unassembled WGS sequence"/>
</dbReference>
<keyword evidence="2" id="KW-1185">Reference proteome</keyword>
<name>A0A368GS72_ANCCA</name>
<comment type="caution">
    <text evidence="1">The sequence shown here is derived from an EMBL/GenBank/DDBJ whole genome shotgun (WGS) entry which is preliminary data.</text>
</comment>
<dbReference type="InterPro" id="IPR035940">
    <property type="entry name" value="CAP_sf"/>
</dbReference>
<dbReference type="AlphaFoldDB" id="A0A368GS72"/>
<reference evidence="1 2" key="1">
    <citation type="submission" date="2014-10" db="EMBL/GenBank/DDBJ databases">
        <title>Draft genome of the hookworm Ancylostoma caninum.</title>
        <authorList>
            <person name="Mitreva M."/>
        </authorList>
    </citation>
    <scope>NUCLEOTIDE SEQUENCE [LARGE SCALE GENOMIC DNA]</scope>
    <source>
        <strain evidence="1 2">Baltimore</strain>
    </source>
</reference>
<protein>
    <recommendedName>
        <fullName evidence="3">SCP domain-containing protein</fullName>
    </recommendedName>
</protein>
<gene>
    <name evidence="1" type="ORF">ANCCAN_08055</name>
</gene>